<dbReference type="InterPro" id="IPR029426">
    <property type="entry name" value="FAM86_N"/>
</dbReference>
<keyword evidence="2" id="KW-0808">Transferase</keyword>
<evidence type="ECO:0000256" key="2">
    <source>
        <dbReference type="ARBA" id="ARBA00022679"/>
    </source>
</evidence>
<dbReference type="Gene3D" id="3.40.50.150">
    <property type="entry name" value="Vaccinia Virus protein VP39"/>
    <property type="match status" value="1"/>
</dbReference>
<keyword evidence="5" id="KW-1185">Reference proteome</keyword>
<comment type="similarity">
    <text evidence="1">Belongs to the class I-like SAM-binding methyltransferase superfamily. EEF2KMT family.</text>
</comment>
<dbReference type="InterPro" id="IPR029063">
    <property type="entry name" value="SAM-dependent_MTases_sf"/>
</dbReference>
<dbReference type="Pfam" id="PF14904">
    <property type="entry name" value="FAM86"/>
    <property type="match status" value="1"/>
</dbReference>
<dbReference type="SUPFAM" id="SSF53335">
    <property type="entry name" value="S-adenosyl-L-methionine-dependent methyltransferases"/>
    <property type="match status" value="1"/>
</dbReference>
<evidence type="ECO:0000313" key="4">
    <source>
        <dbReference type="EMBL" id="KAK2711178.1"/>
    </source>
</evidence>
<feature type="domain" description="FAM86 N-terminal" evidence="3">
    <location>
        <begin position="36"/>
        <end position="95"/>
    </location>
</feature>
<sequence>MNNEVFNNLKKLSLVYFSGQFPASKILEESRVNFDKLSCESCLKFQKKVFELTIKHPLHSCYSPANEYVRIFLRSIIKEIEARNWEASDELLELYGYYVSQPAGQDYCYRTYMFSDVINVTLLESTSIISNGSTGLRTWPAAFNLYEWLAENSGFLEGKKVIELGSGIGFLGITILKAGFHLAGYTFSDCHPTVLSLLETNFLLNHPQDKDLETERKESFHKFVSQDCNDDRRKEAGTVSRSMNWCEREYFWQRNSKVNYMSGETDVKIVKIDWTNLLYHQFCDLQPEVLIATDVVYDVTIIGPFLRVIRYFMDLSVQYAIVSCVVRNEDTLQSFLASIRANGLRHEELKERVNQLFAYDASQKVVTIKITA</sequence>
<dbReference type="Pfam" id="PF10294">
    <property type="entry name" value="Methyltransf_16"/>
    <property type="match status" value="1"/>
</dbReference>
<evidence type="ECO:0000256" key="1">
    <source>
        <dbReference type="ARBA" id="ARBA00005511"/>
    </source>
</evidence>
<dbReference type="AlphaFoldDB" id="A0AA88KXH0"/>
<accession>A0AA88KXH0</accession>
<dbReference type="InterPro" id="IPR019410">
    <property type="entry name" value="Methyltransf_16"/>
</dbReference>
<dbReference type="PANTHER" id="PTHR14614:SF130">
    <property type="entry name" value="PROTEIN-LYSINE N-METHYLTRANSFERASE EEF2KMT"/>
    <property type="match status" value="1"/>
</dbReference>
<comment type="caution">
    <text evidence="4">The sequence shown here is derived from an EMBL/GenBank/DDBJ whole genome shotgun (WGS) entry which is preliminary data.</text>
</comment>
<evidence type="ECO:0000259" key="3">
    <source>
        <dbReference type="Pfam" id="PF14904"/>
    </source>
</evidence>
<dbReference type="GO" id="GO:0032991">
    <property type="term" value="C:protein-containing complex"/>
    <property type="evidence" value="ECO:0007669"/>
    <property type="project" value="TreeGrafter"/>
</dbReference>
<dbReference type="PANTHER" id="PTHR14614">
    <property type="entry name" value="HEPATOCELLULAR CARCINOMA-ASSOCIATED ANTIGEN"/>
    <property type="match status" value="1"/>
</dbReference>
<reference evidence="4" key="1">
    <citation type="submission" date="2023-07" db="EMBL/GenBank/DDBJ databases">
        <title>Chromosome-level genome assembly of Artemia franciscana.</title>
        <authorList>
            <person name="Jo E."/>
        </authorList>
    </citation>
    <scope>NUCLEOTIDE SEQUENCE</scope>
    <source>
        <tissue evidence="4">Whole body</tissue>
    </source>
</reference>
<name>A0AA88KXH0_ARTSF</name>
<dbReference type="Proteomes" id="UP001187531">
    <property type="component" value="Unassembled WGS sequence"/>
</dbReference>
<proteinExistence type="inferred from homology"/>
<dbReference type="EMBL" id="JAVRJZ010000016">
    <property type="protein sequence ID" value="KAK2711178.1"/>
    <property type="molecule type" value="Genomic_DNA"/>
</dbReference>
<evidence type="ECO:0000313" key="5">
    <source>
        <dbReference type="Proteomes" id="UP001187531"/>
    </source>
</evidence>
<gene>
    <name evidence="4" type="ORF">QYM36_012380</name>
</gene>
<dbReference type="GO" id="GO:0016740">
    <property type="term" value="F:transferase activity"/>
    <property type="evidence" value="ECO:0007669"/>
    <property type="project" value="UniProtKB-KW"/>
</dbReference>
<organism evidence="4 5">
    <name type="scientific">Artemia franciscana</name>
    <name type="common">Brine shrimp</name>
    <name type="synonym">Artemia sanfranciscana</name>
    <dbReference type="NCBI Taxonomy" id="6661"/>
    <lineage>
        <taxon>Eukaryota</taxon>
        <taxon>Metazoa</taxon>
        <taxon>Ecdysozoa</taxon>
        <taxon>Arthropoda</taxon>
        <taxon>Crustacea</taxon>
        <taxon>Branchiopoda</taxon>
        <taxon>Anostraca</taxon>
        <taxon>Artemiidae</taxon>
        <taxon>Artemia</taxon>
    </lineage>
</organism>
<protein>
    <recommendedName>
        <fullName evidence="3">FAM86 N-terminal domain-containing protein</fullName>
    </recommendedName>
</protein>